<dbReference type="eggNOG" id="arCOG00320">
    <property type="taxonomic scope" value="Archaea"/>
</dbReference>
<accession>H6Q914</accession>
<dbReference type="InterPro" id="IPR038078">
    <property type="entry name" value="PhoU-like_sf"/>
</dbReference>
<evidence type="ECO:0000313" key="3">
    <source>
        <dbReference type="Proteomes" id="UP000009062"/>
    </source>
</evidence>
<keyword evidence="3" id="KW-1185">Reference proteome</keyword>
<evidence type="ECO:0000259" key="1">
    <source>
        <dbReference type="Pfam" id="PF01895"/>
    </source>
</evidence>
<dbReference type="Pfam" id="PF01895">
    <property type="entry name" value="PhoU"/>
    <property type="match status" value="1"/>
</dbReference>
<dbReference type="AlphaFoldDB" id="H6Q914"/>
<name>H6Q914_PYROT</name>
<dbReference type="EMBL" id="CP003316">
    <property type="protein sequence ID" value="AFA39393.1"/>
    <property type="molecule type" value="Genomic_DNA"/>
</dbReference>
<evidence type="ECO:0000313" key="2">
    <source>
        <dbReference type="EMBL" id="AFA39393.1"/>
    </source>
</evidence>
<feature type="domain" description="PhoU" evidence="1">
    <location>
        <begin position="142"/>
        <end position="229"/>
    </location>
</feature>
<dbReference type="SUPFAM" id="SSF109755">
    <property type="entry name" value="PhoU-like"/>
    <property type="match status" value="1"/>
</dbReference>
<dbReference type="HOGENOM" id="CLU_896058_0_0_2"/>
<dbReference type="InterPro" id="IPR026022">
    <property type="entry name" value="PhoU_dom"/>
</dbReference>
<organism evidence="2 3">
    <name type="scientific">Pyrobaculum oguniense (strain DSM 13380 / JCM 10595 / TE7)</name>
    <dbReference type="NCBI Taxonomy" id="698757"/>
    <lineage>
        <taxon>Archaea</taxon>
        <taxon>Thermoproteota</taxon>
        <taxon>Thermoprotei</taxon>
        <taxon>Thermoproteales</taxon>
        <taxon>Thermoproteaceae</taxon>
        <taxon>Pyrobaculum</taxon>
    </lineage>
</organism>
<sequence>MRVNWYVRKLQKIRHGSYVISLPPEWVSKEGLRPHNELYLITNDGCLFIYLPYEFDSVSVDVTNIDNTVIKYLILTYYMQGASEIYIYSQGPLPAETKRFVKEVVRKLRNSDITDMGLTYMFVKFKDETPFISLNDFLEEVDNMFKFVVNAVNDLIDGLINDNSIIIKEVIERTEDFDRNYRYMIRIISKMAQFPQYNVFSSPRELIAYAALSKDLSRAVYHLSKVAEHAMDSDIINNEALILTRESYNDLYKFYKTQNLELVAHLRHNYAEIKRRLAKSANFAEYELRRLAAYSIALMDDILNIYLVPPKKKKLIGNN</sequence>
<dbReference type="Gene3D" id="1.20.58.220">
    <property type="entry name" value="Phosphate transport system protein phou homolog 2, domain 2"/>
    <property type="match status" value="1"/>
</dbReference>
<gene>
    <name evidence="2" type="ordered locus">Pogu_1366</name>
</gene>
<proteinExistence type="predicted"/>
<dbReference type="Proteomes" id="UP000009062">
    <property type="component" value="Chromosome"/>
</dbReference>
<reference evidence="2 3" key="1">
    <citation type="journal article" date="2012" name="Stand. Genomic Sci.">
        <title>Complete genome sequence of Pyrobaculum oguniense.</title>
        <authorList>
            <person name="Bernick D.L."/>
            <person name="Karplus K."/>
            <person name="Lui L.M."/>
            <person name="Coker J.K."/>
            <person name="Murphy J.N."/>
            <person name="Chan P.P."/>
            <person name="Cozen A.E."/>
            <person name="Lowe T.M."/>
        </authorList>
    </citation>
    <scope>NUCLEOTIDE SEQUENCE [LARGE SCALE GENOMIC DNA]</scope>
    <source>
        <strain evidence="2 3">TE7</strain>
    </source>
</reference>
<dbReference type="KEGG" id="pog:Pogu_1366"/>
<dbReference type="STRING" id="698757.Pogu_1366"/>
<protein>
    <submittedName>
        <fullName evidence="2">Phosphate uptake regulator</fullName>
    </submittedName>
</protein>